<dbReference type="Pfam" id="PF01925">
    <property type="entry name" value="TauE"/>
    <property type="match status" value="1"/>
</dbReference>
<comment type="similarity">
    <text evidence="5">Belongs to the 4-toluene sulfonate uptake permease (TSUP) (TC 2.A.102) family.</text>
</comment>
<dbReference type="InterPro" id="IPR002781">
    <property type="entry name" value="TM_pro_TauE-like"/>
</dbReference>
<sequence>MPDISTLLLLAAVFLCISYCSASVGLGGGSCYTALLAVSGVAPLAIPLISLSLNLIVTSAGSYQFIRHRHASWKIITPFLVTSMPMAYLGGSLHLPKGVFYGILFASLTIVVIRIFFYQKTSLSWNLKGWQKLALSLIAGALLGFIAGVVGIGGGIYLVPFILIVGLGTEKQAAASGAIFIWLNSITGLIARLHHHSVSLLDYYPLMIAVAVGGMLGAALGATSLKPRTMQKILGTTIIIALCLLIQKLV</sequence>
<comment type="subcellular location">
    <subcellularLocation>
        <location evidence="5">Cell membrane</location>
        <topology evidence="5">Multi-pass membrane protein</topology>
    </subcellularLocation>
    <subcellularLocation>
        <location evidence="1">Membrane</location>
        <topology evidence="1">Multi-pass membrane protein</topology>
    </subcellularLocation>
</comment>
<name>A0AAE2SFS6_9BACT</name>
<dbReference type="PANTHER" id="PTHR43701">
    <property type="entry name" value="MEMBRANE TRANSPORTER PROTEIN MJ0441-RELATED"/>
    <property type="match status" value="1"/>
</dbReference>
<reference evidence="6" key="1">
    <citation type="submission" date="2021-01" db="EMBL/GenBank/DDBJ databases">
        <title>Modified the classification status of verrucomicrobia.</title>
        <authorList>
            <person name="Feng X."/>
        </authorList>
    </citation>
    <scope>NUCLEOTIDE SEQUENCE</scope>
    <source>
        <strain evidence="6">5K15</strain>
    </source>
</reference>
<evidence type="ECO:0000256" key="3">
    <source>
        <dbReference type="ARBA" id="ARBA00022989"/>
    </source>
</evidence>
<protein>
    <recommendedName>
        <fullName evidence="5">Probable membrane transporter protein</fullName>
    </recommendedName>
</protein>
<gene>
    <name evidence="6" type="ORF">JIN83_14460</name>
</gene>
<proteinExistence type="inferred from homology"/>
<evidence type="ECO:0000256" key="1">
    <source>
        <dbReference type="ARBA" id="ARBA00004141"/>
    </source>
</evidence>
<dbReference type="AlphaFoldDB" id="A0AAE2SFS6"/>
<accession>A0AAE2SFS6</accession>
<dbReference type="InterPro" id="IPR051598">
    <property type="entry name" value="TSUP/Inactive_protease-like"/>
</dbReference>
<evidence type="ECO:0000256" key="4">
    <source>
        <dbReference type="ARBA" id="ARBA00023136"/>
    </source>
</evidence>
<evidence type="ECO:0000256" key="2">
    <source>
        <dbReference type="ARBA" id="ARBA00022692"/>
    </source>
</evidence>
<feature type="transmembrane region" description="Helical" evidence="5">
    <location>
        <begin position="173"/>
        <end position="191"/>
    </location>
</feature>
<comment type="caution">
    <text evidence="6">The sequence shown here is derived from an EMBL/GenBank/DDBJ whole genome shotgun (WGS) entry which is preliminary data.</text>
</comment>
<feature type="transmembrane region" description="Helical" evidence="5">
    <location>
        <begin position="99"/>
        <end position="117"/>
    </location>
</feature>
<keyword evidence="4 5" id="KW-0472">Membrane</keyword>
<keyword evidence="3 5" id="KW-1133">Transmembrane helix</keyword>
<organism evidence="6 7">
    <name type="scientific">Oceaniferula flava</name>
    <dbReference type="NCBI Taxonomy" id="2800421"/>
    <lineage>
        <taxon>Bacteria</taxon>
        <taxon>Pseudomonadati</taxon>
        <taxon>Verrucomicrobiota</taxon>
        <taxon>Verrucomicrobiia</taxon>
        <taxon>Verrucomicrobiales</taxon>
        <taxon>Verrucomicrobiaceae</taxon>
        <taxon>Oceaniferula</taxon>
    </lineage>
</organism>
<dbReference type="Proteomes" id="UP000634206">
    <property type="component" value="Unassembled WGS sequence"/>
</dbReference>
<feature type="transmembrane region" description="Helical" evidence="5">
    <location>
        <begin position="203"/>
        <end position="223"/>
    </location>
</feature>
<keyword evidence="5" id="KW-1003">Cell membrane</keyword>
<evidence type="ECO:0000313" key="6">
    <source>
        <dbReference type="EMBL" id="MBK1856172.1"/>
    </source>
</evidence>
<keyword evidence="7" id="KW-1185">Reference proteome</keyword>
<feature type="transmembrane region" description="Helical" evidence="5">
    <location>
        <begin position="137"/>
        <end position="167"/>
    </location>
</feature>
<dbReference type="EMBL" id="JAENIG010000010">
    <property type="protein sequence ID" value="MBK1856172.1"/>
    <property type="molecule type" value="Genomic_DNA"/>
</dbReference>
<dbReference type="PANTHER" id="PTHR43701:SF5">
    <property type="entry name" value="MEMBRANE TRANSPORTER PROTEIN-RELATED"/>
    <property type="match status" value="1"/>
</dbReference>
<feature type="transmembrane region" description="Helical" evidence="5">
    <location>
        <begin position="32"/>
        <end position="55"/>
    </location>
</feature>
<dbReference type="RefSeq" id="WP_309490786.1">
    <property type="nucleotide sequence ID" value="NZ_JAENIG010000010.1"/>
</dbReference>
<dbReference type="GO" id="GO:0005886">
    <property type="term" value="C:plasma membrane"/>
    <property type="evidence" value="ECO:0007669"/>
    <property type="project" value="UniProtKB-SubCell"/>
</dbReference>
<keyword evidence="2 5" id="KW-0812">Transmembrane</keyword>
<evidence type="ECO:0000313" key="7">
    <source>
        <dbReference type="Proteomes" id="UP000634206"/>
    </source>
</evidence>
<evidence type="ECO:0000256" key="5">
    <source>
        <dbReference type="RuleBase" id="RU363041"/>
    </source>
</evidence>